<dbReference type="InterPro" id="IPR027417">
    <property type="entry name" value="P-loop_NTPase"/>
</dbReference>
<sequence length="706" mass="80039">MIRADMQAVGTYNQIFEPTIKQLAKTERELSRAEKAWKKAGGLMVATLINKTGSEYTAKDPNWTVVENLRATVTGLRNQLGLTPTGLNKARSKQTVSQDKTKIEQLLDDAHDYAVEHAAEYQRDVDTYVDKVLSGEIVACEWIVLACRRYLNDLASCRWDFRPEPACEIIAIIETTLCHQQGEFLDARPLRGTPFYLLPYHKFICFNVMGFYLKGTSERRFKEALDFIPRKNVKTTFAASLAWALALYERRSGSKVYEVGGALKQALEGFDFLKYNVNRLGVTVKEDAERGLRITDNNMEHSIVGDIGDGFISINALAANPDKQDSFNANIVICDEAHVYKSPKQFQKLRDAMKAYTNKLVIIISSGGANALGFLAKRVEFCKKILDGTIKDPYADEIFIFIAQAPTNENGDVDLLDPKALEAASPGWGYSIRPQAMINDAAQAEADPQLRPEFLNTSLNIFTAALRAWFDITEWRKSDAKYNWTLAQLARLPIKWYGGADLSKMHDLTACCLFGHYKGVDIIIPHCWFPRPAAEIKANKDQIPLFGWKDDGWLDMTNDKVTNYSDIVRWFKKRRGEGFRLRRIGHDPKFCREYFVEMKKEHFPVKAQMQTFILKSEGFRYLEKSAKQGTLYYMHAEPMEYCVQNVAGVEKADDMVQYQKIEPNLRIDVFDCAVFAACAYLNDLSESSKGAGWYGSAQNEKEADAD</sequence>
<evidence type="ECO:0000259" key="1">
    <source>
        <dbReference type="Pfam" id="PF03354"/>
    </source>
</evidence>
<dbReference type="InterPro" id="IPR005021">
    <property type="entry name" value="Terminase_largesu-like"/>
</dbReference>
<evidence type="ECO:0000313" key="3">
    <source>
        <dbReference type="EMBL" id="DAD77225.1"/>
    </source>
</evidence>
<evidence type="ECO:0000259" key="2">
    <source>
        <dbReference type="Pfam" id="PF20441"/>
    </source>
</evidence>
<dbReference type="PANTHER" id="PTHR41287:SF1">
    <property type="entry name" value="PROTEIN YMFN"/>
    <property type="match status" value="1"/>
</dbReference>
<organism evidence="3">
    <name type="scientific">Myoviridae sp. ct3O52</name>
    <dbReference type="NCBI Taxonomy" id="2826607"/>
    <lineage>
        <taxon>Viruses</taxon>
        <taxon>Duplodnaviria</taxon>
        <taxon>Heunggongvirae</taxon>
        <taxon>Uroviricota</taxon>
        <taxon>Caudoviricetes</taxon>
    </lineage>
</organism>
<dbReference type="GO" id="GO:0004519">
    <property type="term" value="F:endonuclease activity"/>
    <property type="evidence" value="ECO:0007669"/>
    <property type="project" value="InterPro"/>
</dbReference>
<dbReference type="Pfam" id="PF20441">
    <property type="entry name" value="TerL_nuclease"/>
    <property type="match status" value="1"/>
</dbReference>
<dbReference type="EMBL" id="BK014820">
    <property type="protein sequence ID" value="DAD77225.1"/>
    <property type="molecule type" value="Genomic_DNA"/>
</dbReference>
<dbReference type="Pfam" id="PF05119">
    <property type="entry name" value="Terminase_4"/>
    <property type="match status" value="1"/>
</dbReference>
<feature type="domain" description="Terminase large subunit-like endonuclease" evidence="2">
    <location>
        <begin position="395"/>
        <end position="675"/>
    </location>
</feature>
<reference evidence="3" key="1">
    <citation type="journal article" date="2021" name="Proc. Natl. Acad. Sci. U.S.A.">
        <title>A Catalog of Tens of Thousands of Viruses from Human Metagenomes Reveals Hidden Associations with Chronic Diseases.</title>
        <authorList>
            <person name="Tisza M.J."/>
            <person name="Buck C.B."/>
        </authorList>
    </citation>
    <scope>NUCLEOTIDE SEQUENCE</scope>
    <source>
        <strain evidence="3">Ct3O52</strain>
    </source>
</reference>
<dbReference type="PANTHER" id="PTHR41287">
    <property type="match status" value="1"/>
</dbReference>
<name>A0A8S5M4I3_9CAUD</name>
<dbReference type="Pfam" id="PF03354">
    <property type="entry name" value="TerL_ATPase"/>
    <property type="match status" value="1"/>
</dbReference>
<dbReference type="InterPro" id="IPR046462">
    <property type="entry name" value="TerL_nuclease"/>
</dbReference>
<feature type="domain" description="Terminase large subunit-like ATPase" evidence="1">
    <location>
        <begin position="199"/>
        <end position="382"/>
    </location>
</feature>
<dbReference type="InterPro" id="IPR046461">
    <property type="entry name" value="TerL_ATPase"/>
</dbReference>
<accession>A0A8S5M4I3</accession>
<dbReference type="InterPro" id="IPR006448">
    <property type="entry name" value="Phage_term_ssu_P27"/>
</dbReference>
<dbReference type="Gene3D" id="3.40.50.300">
    <property type="entry name" value="P-loop containing nucleotide triphosphate hydrolases"/>
    <property type="match status" value="1"/>
</dbReference>
<proteinExistence type="predicted"/>
<protein>
    <submittedName>
        <fullName evidence="3">Large Terminase</fullName>
    </submittedName>
</protein>